<dbReference type="EMBL" id="NGMM01000003">
    <property type="protein sequence ID" value="OTP15976.1"/>
    <property type="molecule type" value="Genomic_DNA"/>
</dbReference>
<sequence>MNFLQKIFGKTKQVSEPVPIIEKVENNQNPEEIKESYLTLVRLLSQDNNRAAQGMVYALEDSTKFLEQYKAMFAEWYSIETTVEEVESYPTWDLFNYVLYDEGYVTLNDWKSAAEDFVYFLEQIVEKYGETLDHSKITNQEEMAPEFFEQLKAALPQGLALLNIDIDSDSYQLTVVPVDKVNAVKDAAAVVGGKIEWY</sequence>
<dbReference type="EMBL" id="CP147247">
    <property type="protein sequence ID" value="WYJ92289.1"/>
    <property type="molecule type" value="Genomic_DNA"/>
</dbReference>
<dbReference type="RefSeq" id="WP_086349250.1">
    <property type="nucleotide sequence ID" value="NZ_CP147247.1"/>
</dbReference>
<dbReference type="InterPro" id="IPR046582">
    <property type="entry name" value="DUF6630"/>
</dbReference>
<evidence type="ECO:0000313" key="2">
    <source>
        <dbReference type="EMBL" id="OTP15976.1"/>
    </source>
</evidence>
<dbReference type="AlphaFoldDB" id="A0A242K6Y0"/>
<reference evidence="2" key="1">
    <citation type="submission" date="2017-05" db="EMBL/GenBank/DDBJ databases">
        <title>The Genome Sequence of Enterococcus sp. 9E7_DIV0242.</title>
        <authorList>
            <consortium name="The Broad Institute Genomics Platform"/>
            <consortium name="The Broad Institute Genomic Center for Infectious Diseases"/>
            <person name="Earl A."/>
            <person name="Manson A."/>
            <person name="Schwartman J."/>
            <person name="Gilmore M."/>
            <person name="Abouelleil A."/>
            <person name="Cao P."/>
            <person name="Chapman S."/>
            <person name="Cusick C."/>
            <person name="Shea T."/>
            <person name="Young S."/>
            <person name="Neafsey D."/>
            <person name="Nusbaum C."/>
            <person name="Birren B."/>
        </authorList>
    </citation>
    <scope>NUCLEOTIDE SEQUENCE [LARGE SCALE GENOMIC DNA]</scope>
    <source>
        <strain evidence="2">9E7_DIV0242</strain>
    </source>
</reference>
<name>A0A242K6Y0_9ENTE</name>
<evidence type="ECO:0000313" key="3">
    <source>
        <dbReference type="EMBL" id="WYJ92289.1"/>
    </source>
</evidence>
<feature type="domain" description="DUF6630" evidence="1">
    <location>
        <begin position="37"/>
        <end position="197"/>
    </location>
</feature>
<evidence type="ECO:0000313" key="4">
    <source>
        <dbReference type="Proteomes" id="UP000195141"/>
    </source>
</evidence>
<reference evidence="3" key="2">
    <citation type="submission" date="2017-05" db="EMBL/GenBank/DDBJ databases">
        <authorList>
            <consortium name="The Broad Institute Genomics Platform"/>
            <consortium name="The Broad Institute Genomic Center for Infectious Diseases"/>
            <person name="Earl A."/>
            <person name="Manson A."/>
            <person name="Schwartman J."/>
            <person name="Gilmore M."/>
            <person name="Abouelleil A."/>
            <person name="Cao P."/>
            <person name="Chapman S."/>
            <person name="Cusick C."/>
            <person name="Shea T."/>
            <person name="Young S."/>
            <person name="Neafsey D."/>
            <person name="Nusbaum C."/>
            <person name="Birren B."/>
        </authorList>
    </citation>
    <scope>NUCLEOTIDE SEQUENCE</scope>
    <source>
        <strain evidence="3">9E7_DIV0242</strain>
    </source>
</reference>
<dbReference type="Proteomes" id="UP000195141">
    <property type="component" value="Chromosome"/>
</dbReference>
<dbReference type="Pfam" id="PF20335">
    <property type="entry name" value="DUF6630"/>
    <property type="match status" value="1"/>
</dbReference>
<accession>A0A242K6Y0</accession>
<organism evidence="2">
    <name type="scientific">Candidatus Enterococcus clewellii</name>
    <dbReference type="NCBI Taxonomy" id="1834193"/>
    <lineage>
        <taxon>Bacteria</taxon>
        <taxon>Bacillati</taxon>
        <taxon>Bacillota</taxon>
        <taxon>Bacilli</taxon>
        <taxon>Lactobacillales</taxon>
        <taxon>Enterococcaceae</taxon>
        <taxon>Enterococcus</taxon>
    </lineage>
</organism>
<protein>
    <recommendedName>
        <fullName evidence="1">DUF6630 domain-containing protein</fullName>
    </recommendedName>
</protein>
<gene>
    <name evidence="2" type="ORF">A5888_002190</name>
    <name evidence="3" type="ORF">A5888_004062</name>
</gene>
<reference evidence="3" key="3">
    <citation type="submission" date="2024-03" db="EMBL/GenBank/DDBJ databases">
        <title>The Genome Sequence of Enterococcus sp. DIV0242b.</title>
        <authorList>
            <consortium name="The Broad Institute Genomics Platform"/>
            <consortium name="The Broad Institute Microbial Omics Core"/>
            <consortium name="The Broad Institute Genomic Center for Infectious Diseases"/>
            <person name="Earl A."/>
            <person name="Manson A."/>
            <person name="Gilmore M."/>
            <person name="Schwartman J."/>
            <person name="Shea T."/>
            <person name="Abouelleil A."/>
            <person name="Cao P."/>
            <person name="Chapman S."/>
            <person name="Cusick C."/>
            <person name="Young S."/>
            <person name="Neafsey D."/>
            <person name="Nusbaum C."/>
            <person name="Birren B."/>
        </authorList>
    </citation>
    <scope>NUCLEOTIDE SEQUENCE</scope>
    <source>
        <strain evidence="3">9E7_DIV0242</strain>
    </source>
</reference>
<keyword evidence="4" id="KW-1185">Reference proteome</keyword>
<evidence type="ECO:0000259" key="1">
    <source>
        <dbReference type="Pfam" id="PF20335"/>
    </source>
</evidence>
<proteinExistence type="predicted"/>